<evidence type="ECO:0000313" key="2">
    <source>
        <dbReference type="EMBL" id="CAD5114457.1"/>
    </source>
</evidence>
<dbReference type="EMBL" id="CAJFCJ010000005">
    <property type="protein sequence ID" value="CAD5114457.1"/>
    <property type="molecule type" value="Genomic_DNA"/>
</dbReference>
<reference evidence="2 3" key="1">
    <citation type="submission" date="2020-08" db="EMBL/GenBank/DDBJ databases">
        <authorList>
            <person name="Hejnol A."/>
        </authorList>
    </citation>
    <scope>NUCLEOTIDE SEQUENCE [LARGE SCALE GENOMIC DNA]</scope>
</reference>
<feature type="region of interest" description="Disordered" evidence="1">
    <location>
        <begin position="1"/>
        <end position="34"/>
    </location>
</feature>
<dbReference type="AlphaFoldDB" id="A0A7I8VGR5"/>
<protein>
    <submittedName>
        <fullName evidence="2">Uncharacterized protein</fullName>
    </submittedName>
</protein>
<name>A0A7I8VGR5_9ANNE</name>
<evidence type="ECO:0000313" key="3">
    <source>
        <dbReference type="Proteomes" id="UP000549394"/>
    </source>
</evidence>
<feature type="compositionally biased region" description="Basic and acidic residues" evidence="1">
    <location>
        <begin position="12"/>
        <end position="21"/>
    </location>
</feature>
<comment type="caution">
    <text evidence="2">The sequence shown here is derived from an EMBL/GenBank/DDBJ whole genome shotgun (WGS) entry which is preliminary data.</text>
</comment>
<gene>
    <name evidence="2" type="ORF">DGYR_LOCUS3297</name>
</gene>
<keyword evidence="3" id="KW-1185">Reference proteome</keyword>
<accession>A0A7I8VGR5</accession>
<feature type="compositionally biased region" description="Polar residues" evidence="1">
    <location>
        <begin position="1"/>
        <end position="11"/>
    </location>
</feature>
<organism evidence="2 3">
    <name type="scientific">Dimorphilus gyrociliatus</name>
    <dbReference type="NCBI Taxonomy" id="2664684"/>
    <lineage>
        <taxon>Eukaryota</taxon>
        <taxon>Metazoa</taxon>
        <taxon>Spiralia</taxon>
        <taxon>Lophotrochozoa</taxon>
        <taxon>Annelida</taxon>
        <taxon>Polychaeta</taxon>
        <taxon>Polychaeta incertae sedis</taxon>
        <taxon>Dinophilidae</taxon>
        <taxon>Dimorphilus</taxon>
    </lineage>
</organism>
<dbReference type="Proteomes" id="UP000549394">
    <property type="component" value="Unassembled WGS sequence"/>
</dbReference>
<proteinExistence type="predicted"/>
<feature type="region of interest" description="Disordered" evidence="1">
    <location>
        <begin position="158"/>
        <end position="180"/>
    </location>
</feature>
<evidence type="ECO:0000256" key="1">
    <source>
        <dbReference type="SAM" id="MobiDB-lite"/>
    </source>
</evidence>
<sequence>MESENSSNQERTSADVPREDVQQQQTNTEEENGNVVSAAAEETKQMVLLQPVNSTSYPSPIVSHPQHSLPLQGPEEVDSFFHDLNQTGLPSTTHLATLTTINEQGTNALTYPQANYTTEQGLFQATLYPSYPAPGRPAQYPPAHHPWISSTPTGYPSYRPSGYEQSGMYLPTTGRPTSGE</sequence>